<dbReference type="RefSeq" id="WP_345384576.1">
    <property type="nucleotide sequence ID" value="NZ_BAABIC010000035.1"/>
</dbReference>
<reference evidence="3" key="1">
    <citation type="journal article" date="2019" name="Int. J. Syst. Evol. Microbiol.">
        <title>The Global Catalogue of Microorganisms (GCM) 10K type strain sequencing project: providing services to taxonomists for standard genome sequencing and annotation.</title>
        <authorList>
            <consortium name="The Broad Institute Genomics Platform"/>
            <consortium name="The Broad Institute Genome Sequencing Center for Infectious Disease"/>
            <person name="Wu L."/>
            <person name="Ma J."/>
        </authorList>
    </citation>
    <scope>NUCLEOTIDE SEQUENCE [LARGE SCALE GENOMIC DNA]</scope>
    <source>
        <strain evidence="3">JCM 18055</strain>
    </source>
</reference>
<keyword evidence="1" id="KW-0812">Transmembrane</keyword>
<evidence type="ECO:0000313" key="2">
    <source>
        <dbReference type="EMBL" id="GAA4712667.1"/>
    </source>
</evidence>
<keyword evidence="1" id="KW-1133">Transmembrane helix</keyword>
<keyword evidence="3" id="KW-1185">Reference proteome</keyword>
<feature type="transmembrane region" description="Helical" evidence="1">
    <location>
        <begin position="67"/>
        <end position="88"/>
    </location>
</feature>
<accession>A0ABP8XRX7</accession>
<name>A0ABP8XRX7_9PSEU</name>
<gene>
    <name evidence="2" type="ORF">GCM10023215_64260</name>
</gene>
<protein>
    <submittedName>
        <fullName evidence="2">Uncharacterized protein</fullName>
    </submittedName>
</protein>
<proteinExistence type="predicted"/>
<dbReference type="Proteomes" id="UP001500325">
    <property type="component" value="Unassembled WGS sequence"/>
</dbReference>
<feature type="transmembrane region" description="Helical" evidence="1">
    <location>
        <begin position="166"/>
        <end position="188"/>
    </location>
</feature>
<feature type="transmembrane region" description="Helical" evidence="1">
    <location>
        <begin position="12"/>
        <end position="35"/>
    </location>
</feature>
<sequence>MTAEVIATLPKVFKVAAAVVAPTTLLTALLFYFGLLEVQGIFRWLGVSYTVFDLGLQDYLIRSADGLFVPVVVGAAAVAVGVWALRIADAVIEGDRGARFVRVATPCLAVVGAAALVWAVIGLLDPSTFHEAPVLPGLLLVLGTLLVAYAARLLRKLHTPRPDVGPALIVIEWSAIFAIVSVGLFWAVGNYAVQVGITRGQQIAAALPNTPDAVVYSEKPLALTVPGVTMSRCTEPESAFTVRYTGLKLVLRSADQILLLPRDWTHETGTAVLLNRTDPIRLEFAAPGTAQVGGC</sequence>
<comment type="caution">
    <text evidence="2">The sequence shown here is derived from an EMBL/GenBank/DDBJ whole genome shotgun (WGS) entry which is preliminary data.</text>
</comment>
<feature type="transmembrane region" description="Helical" evidence="1">
    <location>
        <begin position="100"/>
        <end position="121"/>
    </location>
</feature>
<feature type="transmembrane region" description="Helical" evidence="1">
    <location>
        <begin position="133"/>
        <end position="154"/>
    </location>
</feature>
<evidence type="ECO:0000256" key="1">
    <source>
        <dbReference type="SAM" id="Phobius"/>
    </source>
</evidence>
<keyword evidence="1" id="KW-0472">Membrane</keyword>
<dbReference type="EMBL" id="BAABIC010000035">
    <property type="protein sequence ID" value="GAA4712667.1"/>
    <property type="molecule type" value="Genomic_DNA"/>
</dbReference>
<organism evidence="2 3">
    <name type="scientific">Pseudonocardia yuanmonensis</name>
    <dbReference type="NCBI Taxonomy" id="1095914"/>
    <lineage>
        <taxon>Bacteria</taxon>
        <taxon>Bacillati</taxon>
        <taxon>Actinomycetota</taxon>
        <taxon>Actinomycetes</taxon>
        <taxon>Pseudonocardiales</taxon>
        <taxon>Pseudonocardiaceae</taxon>
        <taxon>Pseudonocardia</taxon>
    </lineage>
</organism>
<evidence type="ECO:0000313" key="3">
    <source>
        <dbReference type="Proteomes" id="UP001500325"/>
    </source>
</evidence>